<keyword evidence="3" id="KW-0732">Signal</keyword>
<dbReference type="FunCoup" id="A0A2Y9DPW9">
    <property type="interactions" value="180"/>
</dbReference>
<feature type="signal peptide" evidence="3">
    <location>
        <begin position="1"/>
        <end position="26"/>
    </location>
</feature>
<evidence type="ECO:0000256" key="3">
    <source>
        <dbReference type="SAM" id="SignalP"/>
    </source>
</evidence>
<protein>
    <submittedName>
        <fullName evidence="5">Protein crumbs homolog 3</fullName>
    </submittedName>
</protein>
<keyword evidence="2" id="KW-0812">Transmembrane</keyword>
<dbReference type="CTD" id="92359"/>
<evidence type="ECO:0000256" key="1">
    <source>
        <dbReference type="SAM" id="MobiDB-lite"/>
    </source>
</evidence>
<feature type="transmembrane region" description="Helical" evidence="2">
    <location>
        <begin position="60"/>
        <end position="84"/>
    </location>
</feature>
<dbReference type="AlphaFoldDB" id="A0A2Y9DPW9"/>
<keyword evidence="4" id="KW-1185">Reference proteome</keyword>
<evidence type="ECO:0000256" key="2">
    <source>
        <dbReference type="SAM" id="Phobius"/>
    </source>
</evidence>
<feature type="compositionally biased region" description="Basic and acidic residues" evidence="1">
    <location>
        <begin position="100"/>
        <end position="121"/>
    </location>
</feature>
<feature type="region of interest" description="Disordered" evidence="1">
    <location>
        <begin position="92"/>
        <end position="127"/>
    </location>
</feature>
<dbReference type="Proteomes" id="UP000248480">
    <property type="component" value="Unplaced"/>
</dbReference>
<dbReference type="KEGG" id="tmu:101352716"/>
<reference evidence="5" key="1">
    <citation type="submission" date="2025-08" db="UniProtKB">
        <authorList>
            <consortium name="RefSeq"/>
        </authorList>
    </citation>
    <scope>IDENTIFICATION</scope>
</reference>
<accession>A0A2Y9DPW9</accession>
<dbReference type="OrthoDB" id="9949034at2759"/>
<evidence type="ECO:0000313" key="5">
    <source>
        <dbReference type="RefSeq" id="XP_004378475.1"/>
    </source>
</evidence>
<name>A0A2Y9DPW9_TRIMA</name>
<keyword evidence="2" id="KW-0472">Membrane</keyword>
<dbReference type="RefSeq" id="XP_004378475.1">
    <property type="nucleotide sequence ID" value="XM_004378418.1"/>
</dbReference>
<evidence type="ECO:0000313" key="4">
    <source>
        <dbReference type="Proteomes" id="UP000248480"/>
    </source>
</evidence>
<feature type="chain" id="PRO_5015942161" evidence="3">
    <location>
        <begin position="27"/>
        <end position="127"/>
    </location>
</feature>
<organism evidence="4 5">
    <name type="scientific">Trichechus manatus latirostris</name>
    <name type="common">Florida manatee</name>
    <dbReference type="NCBI Taxonomy" id="127582"/>
    <lineage>
        <taxon>Eukaryota</taxon>
        <taxon>Metazoa</taxon>
        <taxon>Chordata</taxon>
        <taxon>Craniata</taxon>
        <taxon>Vertebrata</taxon>
        <taxon>Euteleostomi</taxon>
        <taxon>Mammalia</taxon>
        <taxon>Eutheria</taxon>
        <taxon>Afrotheria</taxon>
        <taxon>Sirenia</taxon>
        <taxon>Trichechidae</taxon>
        <taxon>Trichechus</taxon>
    </lineage>
</organism>
<sequence length="127" mass="13409">MASPGLGLFLALGLPLLPAYWGQVWGQSSSTLSSSVAMINDNSTSTPTGPGSSGALPQEAITAIIIVFSILGALLLAVVLVLLVRKLREKRQTEGTYRPSNEEQLSHAAEARPPQDLKETVRGCLPI</sequence>
<keyword evidence="2" id="KW-1133">Transmembrane helix</keyword>
<proteinExistence type="predicted"/>
<dbReference type="GeneID" id="101352716"/>
<dbReference type="STRING" id="127582.A0A2Y9DPW9"/>
<dbReference type="InParanoid" id="A0A2Y9DPW9"/>
<gene>
    <name evidence="5" type="primary">CRB3</name>
</gene>